<keyword evidence="3" id="KW-1185">Reference proteome</keyword>
<gene>
    <name evidence="2" type="ORF">IEN85_00630</name>
</gene>
<evidence type="ECO:0000256" key="1">
    <source>
        <dbReference type="SAM" id="MobiDB-lite"/>
    </source>
</evidence>
<organism evidence="2 3">
    <name type="scientific">Pelagicoccus enzymogenes</name>
    <dbReference type="NCBI Taxonomy" id="2773457"/>
    <lineage>
        <taxon>Bacteria</taxon>
        <taxon>Pseudomonadati</taxon>
        <taxon>Verrucomicrobiota</taxon>
        <taxon>Opitutia</taxon>
        <taxon>Puniceicoccales</taxon>
        <taxon>Pelagicoccaceae</taxon>
        <taxon>Pelagicoccus</taxon>
    </lineage>
</organism>
<comment type="caution">
    <text evidence="2">The sequence shown here is derived from an EMBL/GenBank/DDBJ whole genome shotgun (WGS) entry which is preliminary data.</text>
</comment>
<reference evidence="2" key="1">
    <citation type="submission" date="2020-09" db="EMBL/GenBank/DDBJ databases">
        <title>Pelagicoccus enzymogenes sp. nov. with an EPS production, isolated from marine sediment.</title>
        <authorList>
            <person name="Feng X."/>
        </authorList>
    </citation>
    <scope>NUCLEOTIDE SEQUENCE</scope>
    <source>
        <strain evidence="2">NFK12</strain>
    </source>
</reference>
<dbReference type="Pfam" id="PF18845">
    <property type="entry name" value="baeRF_family3"/>
    <property type="match status" value="1"/>
</dbReference>
<name>A0A927F408_9BACT</name>
<evidence type="ECO:0000313" key="2">
    <source>
        <dbReference type="EMBL" id="MBD5777998.1"/>
    </source>
</evidence>
<dbReference type="RefSeq" id="WP_191615127.1">
    <property type="nucleotide sequence ID" value="NZ_JACYFG010000002.1"/>
</dbReference>
<proteinExistence type="predicted"/>
<dbReference type="AlphaFoldDB" id="A0A927F408"/>
<dbReference type="Proteomes" id="UP000622317">
    <property type="component" value="Unassembled WGS sequence"/>
</dbReference>
<dbReference type="InterPro" id="IPR041289">
    <property type="entry name" value="Bact_RF_family3"/>
</dbReference>
<protein>
    <submittedName>
        <fullName evidence="2">Uncharacterized protein</fullName>
    </submittedName>
</protein>
<dbReference type="EMBL" id="JACYFG010000002">
    <property type="protein sequence ID" value="MBD5777998.1"/>
    <property type="molecule type" value="Genomic_DNA"/>
</dbReference>
<accession>A0A927F408</accession>
<evidence type="ECO:0000313" key="3">
    <source>
        <dbReference type="Proteomes" id="UP000622317"/>
    </source>
</evidence>
<feature type="region of interest" description="Disordered" evidence="1">
    <location>
        <begin position="168"/>
        <end position="194"/>
    </location>
</feature>
<sequence>MNAQLPKKGQDYLKEATEQIGPCLTLSIECDGGGRNSQIHRDRLRRSVNRLKKRSQDSPANRAMFSKLQSLIDNREMWAGDYQGVCIHISEQVTRFLKLPYPPVEKARIEDEFCLRPAADAIAALSDWLALDVSLKSPRLYHYDGENVRRMDEVELPSSVHSFSEAGALDSGQNAHVRRSQGRGSPRLVSQGVNDAKNPRELNETIFMREIAHALQALPQAKELPLVVIGDKRVVSGFLNTYRHRGGEVVTVSDAQAHPSSLEVAELCRQIAWEEQQQQKSQVLETIEEMRSRDGVFSNNVREVYEAARQGRVSAAVLACDDDIWCRIGGDDLPKSAKPEDEDAFEALDRIYLETLLKDGNAIVLPESEIPGGKSVAAVFKW</sequence>